<dbReference type="Gene3D" id="2.60.120.10">
    <property type="entry name" value="Jelly Rolls"/>
    <property type="match status" value="2"/>
</dbReference>
<dbReference type="PANTHER" id="PTHR12461:SF100">
    <property type="entry name" value="JMJC DOMAIN-CONTAINING PROTEIN 4"/>
    <property type="match status" value="1"/>
</dbReference>
<organism evidence="4 5">
    <name type="scientific">Saitoella complicata (strain BCRC 22490 / CBS 7301 / JCM 7358 / NBRC 10748 / NRRL Y-17804)</name>
    <dbReference type="NCBI Taxonomy" id="698492"/>
    <lineage>
        <taxon>Eukaryota</taxon>
        <taxon>Fungi</taxon>
        <taxon>Dikarya</taxon>
        <taxon>Ascomycota</taxon>
        <taxon>Taphrinomycotina</taxon>
        <taxon>Taphrinomycotina incertae sedis</taxon>
        <taxon>Saitoella</taxon>
    </lineage>
</organism>
<dbReference type="PANTHER" id="PTHR12461">
    <property type="entry name" value="HYPOXIA-INDUCIBLE FACTOR 1 ALPHA INHIBITOR-RELATED"/>
    <property type="match status" value="1"/>
</dbReference>
<evidence type="ECO:0000259" key="3">
    <source>
        <dbReference type="PROSITE" id="PS51184"/>
    </source>
</evidence>
<dbReference type="STRING" id="698492.A0A0E9NS88"/>
<reference evidence="4 5" key="3">
    <citation type="journal article" date="2015" name="Genome Announc.">
        <title>Draft Genome Sequence of the Archiascomycetous Yeast Saitoella complicata.</title>
        <authorList>
            <person name="Yamauchi K."/>
            <person name="Kondo S."/>
            <person name="Hamamoto M."/>
            <person name="Takahashi Y."/>
            <person name="Ogura Y."/>
            <person name="Hayashi T."/>
            <person name="Nishida H."/>
        </authorList>
    </citation>
    <scope>NUCLEOTIDE SEQUENCE [LARGE SCALE GENOMIC DNA]</scope>
    <source>
        <strain evidence="4 5">NRRL Y-17804</strain>
    </source>
</reference>
<gene>
    <name evidence="4" type="ORF">G7K_6790-t2</name>
</gene>
<feature type="compositionally biased region" description="Basic residues" evidence="2">
    <location>
        <begin position="505"/>
        <end position="522"/>
    </location>
</feature>
<feature type="region of interest" description="Disordered" evidence="2">
    <location>
        <begin position="502"/>
        <end position="547"/>
    </location>
</feature>
<keyword evidence="5" id="KW-1185">Reference proteome</keyword>
<dbReference type="OMA" id="PASWWHE"/>
<dbReference type="EMBL" id="BACD03000082">
    <property type="protein sequence ID" value="GAO52719.1"/>
    <property type="molecule type" value="Genomic_DNA"/>
</dbReference>
<dbReference type="PROSITE" id="PS51184">
    <property type="entry name" value="JMJC"/>
    <property type="match status" value="1"/>
</dbReference>
<protein>
    <recommendedName>
        <fullName evidence="3">JmjC domain-containing protein</fullName>
    </recommendedName>
</protein>
<proteinExistence type="predicted"/>
<dbReference type="InterPro" id="IPR041667">
    <property type="entry name" value="Cupin_8"/>
</dbReference>
<dbReference type="AlphaFoldDB" id="A0A0E9NS88"/>
<evidence type="ECO:0000313" key="4">
    <source>
        <dbReference type="EMBL" id="GAO52719.1"/>
    </source>
</evidence>
<accession>A0A0E9NS88</accession>
<dbReference type="SUPFAM" id="SSF51197">
    <property type="entry name" value="Clavaminate synthase-like"/>
    <property type="match status" value="1"/>
</dbReference>
<dbReference type="Pfam" id="PF13621">
    <property type="entry name" value="Cupin_8"/>
    <property type="match status" value="1"/>
</dbReference>
<dbReference type="Proteomes" id="UP000033140">
    <property type="component" value="Unassembled WGS sequence"/>
</dbReference>
<feature type="compositionally biased region" description="Acidic residues" evidence="2">
    <location>
        <begin position="368"/>
        <end position="389"/>
    </location>
</feature>
<feature type="domain" description="JmjC" evidence="3">
    <location>
        <begin position="152"/>
        <end position="486"/>
    </location>
</feature>
<evidence type="ECO:0000313" key="5">
    <source>
        <dbReference type="Proteomes" id="UP000033140"/>
    </source>
</evidence>
<evidence type="ECO:0000256" key="1">
    <source>
        <dbReference type="SAM" id="Coils"/>
    </source>
</evidence>
<name>A0A0E9NS88_SAICN</name>
<keyword evidence="1" id="KW-0175">Coiled coil</keyword>
<reference evidence="4 5" key="1">
    <citation type="journal article" date="2011" name="J. Gen. Appl. Microbiol.">
        <title>Draft genome sequencing of the enigmatic yeast Saitoella complicata.</title>
        <authorList>
            <person name="Nishida H."/>
            <person name="Hamamoto M."/>
            <person name="Sugiyama J."/>
        </authorList>
    </citation>
    <scope>NUCLEOTIDE SEQUENCE [LARGE SCALE GENOMIC DNA]</scope>
    <source>
        <strain evidence="4 5">NRRL Y-17804</strain>
    </source>
</reference>
<comment type="caution">
    <text evidence="4">The sequence shown here is derived from an EMBL/GenBank/DDBJ whole genome shotgun (WGS) entry which is preliminary data.</text>
</comment>
<feature type="region of interest" description="Disordered" evidence="2">
    <location>
        <begin position="314"/>
        <end position="389"/>
    </location>
</feature>
<feature type="compositionally biased region" description="Acidic residues" evidence="2">
    <location>
        <begin position="351"/>
        <end position="361"/>
    </location>
</feature>
<sequence>MGKLRQAFCNQLYRVQPMHPTLGSLTFRRYSYTSLTRSEMAKKQPDAVKYKGYVPAEGAKIDRVKATVDPKEFHKRYIAKRQPVIIEGLIQDEDFKAAKWTDLGYLKETAGSASVKIEPIDPDVKTFGTAAEKLKMPFSEFIDKLTSTPDKYYLTTQYDEDGEPSVLPPPMDHLATDFPLHPKITGNLVLQQTNLWIGNSSEGTSSGLHHDFHDNIYCLLRGKKRFVLYPPSAHPSMYTYGELDTVHQNGLISYTNRPSRADGLTEREAAQEKVDALEERWHKLEEGADEEAIAAAEEAFEDAMGELAMLGDEDDEEDLELGDGGDDFEESESDGDWETLGSKAAKPNDVHEEESSDEEDGPTFGEFNGDDDHDSEEEEGLGFDIPEDEDPVSFSTIPVSYLHNHLDLPTISKAPKGNVKDFPLLKTANALVGHLEEGEMLYLPASWFHEVTSSSSKNGTVHMAFNYWFHPPDGSEFKHPYNDRSIWERKLRAVEQKAADIKARVAGKKRKKEKAKAKRKRKQERDAPLKDQKRAKLDGKKTKRNQA</sequence>
<reference evidence="4 5" key="2">
    <citation type="journal article" date="2014" name="J. Gen. Appl. Microbiol.">
        <title>The early diverging ascomycetous budding yeast Saitoella complicata has three histone deacetylases belonging to the Clr6, Hos2, and Rpd3 lineages.</title>
        <authorList>
            <person name="Nishida H."/>
            <person name="Matsumoto T."/>
            <person name="Kondo S."/>
            <person name="Hamamoto M."/>
            <person name="Yoshikawa H."/>
        </authorList>
    </citation>
    <scope>NUCLEOTIDE SEQUENCE [LARGE SCALE GENOMIC DNA]</scope>
    <source>
        <strain evidence="4 5">NRRL Y-17804</strain>
    </source>
</reference>
<feature type="compositionally biased region" description="Basic and acidic residues" evidence="2">
    <location>
        <begin position="523"/>
        <end position="540"/>
    </location>
</feature>
<feature type="compositionally biased region" description="Acidic residues" evidence="2">
    <location>
        <begin position="314"/>
        <end position="337"/>
    </location>
</feature>
<dbReference type="InterPro" id="IPR003347">
    <property type="entry name" value="JmjC_dom"/>
</dbReference>
<feature type="coiled-coil region" evidence="1">
    <location>
        <begin position="260"/>
        <end position="313"/>
    </location>
</feature>
<dbReference type="InterPro" id="IPR014710">
    <property type="entry name" value="RmlC-like_jellyroll"/>
</dbReference>
<evidence type="ECO:0000256" key="2">
    <source>
        <dbReference type="SAM" id="MobiDB-lite"/>
    </source>
</evidence>